<keyword evidence="1" id="KW-0812">Transmembrane</keyword>
<dbReference type="KEGG" id="lgo:JCM16774_1924"/>
<feature type="transmembrane region" description="Helical" evidence="1">
    <location>
        <begin position="248"/>
        <end position="271"/>
    </location>
</feature>
<name>A0A510JCC9_9FUSO</name>
<dbReference type="OrthoDB" id="82428at2"/>
<keyword evidence="1" id="KW-0472">Membrane</keyword>
<organism evidence="2 3">
    <name type="scientific">Pseudoleptotrichia goodfellowii</name>
    <dbReference type="NCBI Taxonomy" id="157692"/>
    <lineage>
        <taxon>Bacteria</taxon>
        <taxon>Fusobacteriati</taxon>
        <taxon>Fusobacteriota</taxon>
        <taxon>Fusobacteriia</taxon>
        <taxon>Fusobacteriales</taxon>
        <taxon>Leptotrichiaceae</taxon>
        <taxon>Pseudoleptotrichia</taxon>
    </lineage>
</organism>
<evidence type="ECO:0000313" key="2">
    <source>
        <dbReference type="EMBL" id="BBM36978.1"/>
    </source>
</evidence>
<feature type="transmembrane region" description="Helical" evidence="1">
    <location>
        <begin position="167"/>
        <end position="192"/>
    </location>
</feature>
<feature type="transmembrane region" description="Helical" evidence="1">
    <location>
        <begin position="66"/>
        <end position="87"/>
    </location>
</feature>
<dbReference type="STRING" id="714315.GCA_000516535_01929"/>
<dbReference type="RefSeq" id="WP_026738139.1">
    <property type="nucleotide sequence ID" value="NZ_AP019822.1"/>
</dbReference>
<feature type="transmembrane region" description="Helical" evidence="1">
    <location>
        <begin position="118"/>
        <end position="140"/>
    </location>
</feature>
<feature type="transmembrane region" description="Helical" evidence="1">
    <location>
        <begin position="204"/>
        <end position="228"/>
    </location>
</feature>
<dbReference type="EMBL" id="AP019822">
    <property type="protein sequence ID" value="BBM36978.1"/>
    <property type="molecule type" value="Genomic_DNA"/>
</dbReference>
<keyword evidence="1" id="KW-1133">Transmembrane helix</keyword>
<reference evidence="2 3" key="1">
    <citation type="submission" date="2019-07" db="EMBL/GenBank/DDBJ databases">
        <title>Complete Genome Sequence of Leptotrichia goodfellowii Strain JCM 16774.</title>
        <authorList>
            <person name="Watanabe S."/>
            <person name="Cui L."/>
        </authorList>
    </citation>
    <scope>NUCLEOTIDE SEQUENCE [LARGE SCALE GENOMIC DNA]</scope>
    <source>
        <strain evidence="2 3">JCM16774</strain>
    </source>
</reference>
<protein>
    <submittedName>
        <fullName evidence="2">Uncharacterized protein</fullName>
    </submittedName>
</protein>
<dbReference type="AlphaFoldDB" id="A0A510JCC9"/>
<dbReference type="Proteomes" id="UP000321606">
    <property type="component" value="Chromosome"/>
</dbReference>
<feature type="transmembrane region" description="Helical" evidence="1">
    <location>
        <begin position="12"/>
        <end position="29"/>
    </location>
</feature>
<sequence length="279" mass="32210">MIKLFKYEFGSTARLLFPLYIVVLGIGFLNKIVTTFGKNTGIEKLFLNDSSLNWRGLDTAVFSFQVFSYFLAALIVAGIFVLTYFSIINRYYNSMYGNEGYLTNTLPLKTHELILAKFFNFLFWIFIGSVVSLTSIMLLFPTITFKEIWAFAVGLISQIDSTDYIDYITRIILIVINNFVNLCLNIMIIFLSVTITNFFNNYKLIAGIVSYFVIRTVLKIIYFLLIYLPTFLMVINKDPEDLFKGSALNILLAIFLAIIEWIIIFSIINYIHKNKLNLE</sequence>
<accession>A0A510JCC9</accession>
<evidence type="ECO:0000313" key="3">
    <source>
        <dbReference type="Proteomes" id="UP000321606"/>
    </source>
</evidence>
<proteinExistence type="predicted"/>
<evidence type="ECO:0000256" key="1">
    <source>
        <dbReference type="SAM" id="Phobius"/>
    </source>
</evidence>
<gene>
    <name evidence="2" type="ORF">JCM16774_1924</name>
</gene>